<dbReference type="RefSeq" id="WP_179578293.1">
    <property type="nucleotide sequence ID" value="NZ_JACCFM010000001.1"/>
</dbReference>
<dbReference type="EMBL" id="JACCFM010000001">
    <property type="protein sequence ID" value="NYJ19543.1"/>
    <property type="molecule type" value="Genomic_DNA"/>
</dbReference>
<dbReference type="Proteomes" id="UP000537260">
    <property type="component" value="Unassembled WGS sequence"/>
</dbReference>
<feature type="transmembrane region" description="Helical" evidence="2">
    <location>
        <begin position="153"/>
        <end position="174"/>
    </location>
</feature>
<evidence type="ECO:0000256" key="2">
    <source>
        <dbReference type="SAM" id="Phobius"/>
    </source>
</evidence>
<dbReference type="AlphaFoldDB" id="A0A7Z0EDK3"/>
<feature type="region of interest" description="Disordered" evidence="1">
    <location>
        <begin position="1"/>
        <end position="27"/>
    </location>
</feature>
<gene>
    <name evidence="3" type="ORF">HNR05_001334</name>
</gene>
<proteinExistence type="predicted"/>
<comment type="caution">
    <text evidence="3">The sequence shown here is derived from an EMBL/GenBank/DDBJ whole genome shotgun (WGS) entry which is preliminary data.</text>
</comment>
<feature type="transmembrane region" description="Helical" evidence="2">
    <location>
        <begin position="122"/>
        <end position="147"/>
    </location>
</feature>
<evidence type="ECO:0000313" key="3">
    <source>
        <dbReference type="EMBL" id="NYJ19543.1"/>
    </source>
</evidence>
<keyword evidence="4" id="KW-1185">Reference proteome</keyword>
<feature type="transmembrane region" description="Helical" evidence="2">
    <location>
        <begin position="37"/>
        <end position="60"/>
    </location>
</feature>
<keyword evidence="2" id="KW-0812">Transmembrane</keyword>
<feature type="transmembrane region" description="Helical" evidence="2">
    <location>
        <begin position="181"/>
        <end position="200"/>
    </location>
</feature>
<protein>
    <submittedName>
        <fullName evidence="3">Uncharacterized protein</fullName>
    </submittedName>
</protein>
<evidence type="ECO:0000256" key="1">
    <source>
        <dbReference type="SAM" id="MobiDB-lite"/>
    </source>
</evidence>
<reference evidence="3 4" key="1">
    <citation type="submission" date="2020-07" db="EMBL/GenBank/DDBJ databases">
        <title>Sequencing the genomes of 1000 actinobacteria strains.</title>
        <authorList>
            <person name="Klenk H.-P."/>
        </authorList>
    </citation>
    <scope>NUCLEOTIDE SEQUENCE [LARGE SCALE GENOMIC DNA]</scope>
    <source>
        <strain evidence="3 4">LI1</strain>
    </source>
</reference>
<evidence type="ECO:0000313" key="4">
    <source>
        <dbReference type="Proteomes" id="UP000537260"/>
    </source>
</evidence>
<name>A0A7Z0EDK3_9MICO</name>
<keyword evidence="2" id="KW-1133">Transmembrane helix</keyword>
<keyword evidence="2" id="KW-0472">Membrane</keyword>
<organism evidence="3 4">
    <name type="scientific">Glaciibacter psychrotolerans</name>
    <dbReference type="NCBI Taxonomy" id="670054"/>
    <lineage>
        <taxon>Bacteria</taxon>
        <taxon>Bacillati</taxon>
        <taxon>Actinomycetota</taxon>
        <taxon>Actinomycetes</taxon>
        <taxon>Micrococcales</taxon>
        <taxon>Microbacteriaceae</taxon>
        <taxon>Glaciibacter</taxon>
    </lineage>
</organism>
<sequence>MLYAMPKRQGHSSAYATVPSDSPAKPSNKWWHRRPPVVIVAVVSSYTVFALGALLYVSLFQNNLCLRKSPSCHTILGEEFSPLLIAAGNLAASTWALIPVVLAVLIATLYSRFKLEAAIESWVMRGLFVGVVGTCLAVLSGFIFGTFRWGDPLGGGFIAFFPGMWCSILGNIIYELCKNSWIRVTLASVPGLALATIGFLP</sequence>
<feature type="transmembrane region" description="Helical" evidence="2">
    <location>
        <begin position="80"/>
        <end position="110"/>
    </location>
</feature>
<accession>A0A7Z0EDK3</accession>